<organism evidence="1 2">
    <name type="scientific">Thalassotalea litorea</name>
    <dbReference type="NCBI Taxonomy" id="2020715"/>
    <lineage>
        <taxon>Bacteria</taxon>
        <taxon>Pseudomonadati</taxon>
        <taxon>Pseudomonadota</taxon>
        <taxon>Gammaproteobacteria</taxon>
        <taxon>Alteromonadales</taxon>
        <taxon>Colwelliaceae</taxon>
        <taxon>Thalassotalea</taxon>
    </lineage>
</organism>
<protein>
    <submittedName>
        <fullName evidence="1">Uncharacterized protein</fullName>
    </submittedName>
</protein>
<reference evidence="1 2" key="1">
    <citation type="submission" date="2019-05" db="EMBL/GenBank/DDBJ databases">
        <title>Genome sequences of Thalassotalea litorea 1K03283.</title>
        <authorList>
            <person name="Zhang D."/>
        </authorList>
    </citation>
    <scope>NUCLEOTIDE SEQUENCE [LARGE SCALE GENOMIC DNA]</scope>
    <source>
        <strain evidence="1 2">MCCC 1K03283</strain>
    </source>
</reference>
<keyword evidence="2" id="KW-1185">Reference proteome</keyword>
<dbReference type="RefSeq" id="WP_138318647.1">
    <property type="nucleotide sequence ID" value="NZ_VCBC01000003.1"/>
</dbReference>
<accession>A0A5R9IP91</accession>
<dbReference type="Proteomes" id="UP000307790">
    <property type="component" value="Unassembled WGS sequence"/>
</dbReference>
<gene>
    <name evidence="1" type="ORF">FE810_03535</name>
</gene>
<dbReference type="EMBL" id="VCBC01000003">
    <property type="protein sequence ID" value="TLU67365.1"/>
    <property type="molecule type" value="Genomic_DNA"/>
</dbReference>
<comment type="caution">
    <text evidence="1">The sequence shown here is derived from an EMBL/GenBank/DDBJ whole genome shotgun (WGS) entry which is preliminary data.</text>
</comment>
<evidence type="ECO:0000313" key="2">
    <source>
        <dbReference type="Proteomes" id="UP000307790"/>
    </source>
</evidence>
<proteinExistence type="predicted"/>
<evidence type="ECO:0000313" key="1">
    <source>
        <dbReference type="EMBL" id="TLU67365.1"/>
    </source>
</evidence>
<dbReference type="OrthoDB" id="6401567at2"/>
<name>A0A5R9IP91_9GAMM</name>
<sequence length="78" mass="9214">MKDLIVLTAIAYFVHQQIGDHFQLLKYNSDDEVVAQIDTFASLDECRQEQQRQKEHAQLLEFLSSSYSCEEIEWFSKK</sequence>
<dbReference type="AlphaFoldDB" id="A0A5R9IP91"/>